<sequence length="124" mass="13532">MHSWPKNALPWDKIKPNLTLVFSGCYKGQETISRLVTYDGVKQKLWGLHLSAPAEPGSPITVDGKKVGKLTSCTSVRKGSEYYGLGYIKRRISSDSTTVIVGDNVIGTVVEAPFLARQHVPSNS</sequence>
<dbReference type="PANTHER" id="PTHR43757:SF14">
    <property type="entry name" value="GLYCINE CLEAVAGE T-PROTEIN FAMILY"/>
    <property type="match status" value="1"/>
</dbReference>
<organism evidence="1">
    <name type="scientific">Rhizophora mucronata</name>
    <name type="common">Asiatic mangrove</name>
    <dbReference type="NCBI Taxonomy" id="61149"/>
    <lineage>
        <taxon>Eukaryota</taxon>
        <taxon>Viridiplantae</taxon>
        <taxon>Streptophyta</taxon>
        <taxon>Embryophyta</taxon>
        <taxon>Tracheophyta</taxon>
        <taxon>Spermatophyta</taxon>
        <taxon>Magnoliopsida</taxon>
        <taxon>eudicotyledons</taxon>
        <taxon>Gunneridae</taxon>
        <taxon>Pentapetalae</taxon>
        <taxon>rosids</taxon>
        <taxon>fabids</taxon>
        <taxon>Malpighiales</taxon>
        <taxon>Rhizophoraceae</taxon>
        <taxon>Rhizophora</taxon>
    </lineage>
</organism>
<dbReference type="GO" id="GO:0005739">
    <property type="term" value="C:mitochondrion"/>
    <property type="evidence" value="ECO:0007669"/>
    <property type="project" value="TreeGrafter"/>
</dbReference>
<dbReference type="AlphaFoldDB" id="A0A2P2KN98"/>
<dbReference type="SUPFAM" id="SSF101790">
    <property type="entry name" value="Aminomethyltransferase beta-barrel domain"/>
    <property type="match status" value="1"/>
</dbReference>
<evidence type="ECO:0000313" key="1">
    <source>
        <dbReference type="EMBL" id="MBX07211.1"/>
    </source>
</evidence>
<protein>
    <submittedName>
        <fullName evidence="1">Fad oxidoreductase</fullName>
    </submittedName>
</protein>
<proteinExistence type="predicted"/>
<dbReference type="PANTHER" id="PTHR43757">
    <property type="entry name" value="AMINOMETHYLTRANSFERASE"/>
    <property type="match status" value="1"/>
</dbReference>
<dbReference type="InterPro" id="IPR028896">
    <property type="entry name" value="GcvT/YgfZ/DmdA"/>
</dbReference>
<dbReference type="EMBL" id="GGEC01026727">
    <property type="protein sequence ID" value="MBX07211.1"/>
    <property type="molecule type" value="Transcribed_RNA"/>
</dbReference>
<name>A0A2P2KN98_RHIMU</name>
<dbReference type="InterPro" id="IPR027266">
    <property type="entry name" value="TrmE/GcvT-like"/>
</dbReference>
<dbReference type="Gene3D" id="3.30.1360.120">
    <property type="entry name" value="Probable tRNA modification gtpase trme, domain 1"/>
    <property type="match status" value="1"/>
</dbReference>
<reference evidence="1" key="1">
    <citation type="submission" date="2018-02" db="EMBL/GenBank/DDBJ databases">
        <title>Rhizophora mucronata_Transcriptome.</title>
        <authorList>
            <person name="Meera S.P."/>
            <person name="Sreeshan A."/>
            <person name="Augustine A."/>
        </authorList>
    </citation>
    <scope>NUCLEOTIDE SEQUENCE</scope>
    <source>
        <tissue evidence="1">Leaf</tissue>
    </source>
</reference>
<accession>A0A2P2KN98</accession>
<dbReference type="InterPro" id="IPR029043">
    <property type="entry name" value="GcvT/YgfZ_C"/>
</dbReference>